<organism evidence="5 6">
    <name type="scientific">Portunus trituberculatus</name>
    <name type="common">Swimming crab</name>
    <name type="synonym">Neptunus trituberculatus</name>
    <dbReference type="NCBI Taxonomy" id="210409"/>
    <lineage>
        <taxon>Eukaryota</taxon>
        <taxon>Metazoa</taxon>
        <taxon>Ecdysozoa</taxon>
        <taxon>Arthropoda</taxon>
        <taxon>Crustacea</taxon>
        <taxon>Multicrustacea</taxon>
        <taxon>Malacostraca</taxon>
        <taxon>Eumalacostraca</taxon>
        <taxon>Eucarida</taxon>
        <taxon>Decapoda</taxon>
        <taxon>Pleocyemata</taxon>
        <taxon>Brachyura</taxon>
        <taxon>Eubrachyura</taxon>
        <taxon>Portunoidea</taxon>
        <taxon>Portunidae</taxon>
        <taxon>Portuninae</taxon>
        <taxon>Portunus</taxon>
    </lineage>
</organism>
<keyword evidence="6" id="KW-1185">Reference proteome</keyword>
<sequence length="192" mass="21023">MAEYPNDFTCGLRGSASPGVYGLLLKMNTFETQGKKNRRCVDKVQVTMVGGKTRTLCGNKTGSKVASPSFNFELSFTTDEAITAQGYNISVEFIPRKCNKVLTPALGETGTIATSKYQRLCEYRIVAPAGSQVRIDEITPSILDSDNCKKDHLLINGNSEVMYPRETSTVICGSNQDCYCSTDTVRVFDGEI</sequence>
<evidence type="ECO:0000256" key="3">
    <source>
        <dbReference type="PROSITE-ProRule" id="PRU00059"/>
    </source>
</evidence>
<feature type="domain" description="CUB" evidence="4">
    <location>
        <begin position="98"/>
        <end position="192"/>
    </location>
</feature>
<dbReference type="OrthoDB" id="10017459at2759"/>
<protein>
    <recommendedName>
        <fullName evidence="4">CUB domain-containing protein</fullName>
    </recommendedName>
</protein>
<accession>A0A5B7EKB2</accession>
<feature type="disulfide bond" evidence="3">
    <location>
        <begin position="40"/>
        <end position="57"/>
    </location>
</feature>
<dbReference type="Gene3D" id="2.60.120.290">
    <property type="entry name" value="Spermadhesin, CUB domain"/>
    <property type="match status" value="1"/>
</dbReference>
<proteinExistence type="predicted"/>
<keyword evidence="2 3" id="KW-1015">Disulfide bond</keyword>
<dbReference type="PANTHER" id="PTHR24251:SF30">
    <property type="entry name" value="MEMBRANE FRIZZLED-RELATED PROTEIN"/>
    <property type="match status" value="1"/>
</dbReference>
<dbReference type="PROSITE" id="PS01180">
    <property type="entry name" value="CUB"/>
    <property type="match status" value="2"/>
</dbReference>
<evidence type="ECO:0000313" key="6">
    <source>
        <dbReference type="Proteomes" id="UP000324222"/>
    </source>
</evidence>
<dbReference type="InterPro" id="IPR000859">
    <property type="entry name" value="CUB_dom"/>
</dbReference>
<evidence type="ECO:0000313" key="5">
    <source>
        <dbReference type="EMBL" id="MPC33768.1"/>
    </source>
</evidence>
<dbReference type="SUPFAM" id="SSF49854">
    <property type="entry name" value="Spermadhesin, CUB domain"/>
    <property type="match status" value="2"/>
</dbReference>
<dbReference type="PANTHER" id="PTHR24251">
    <property type="entry name" value="OVOCHYMASE-RELATED"/>
    <property type="match status" value="1"/>
</dbReference>
<dbReference type="AlphaFoldDB" id="A0A5B7EKB2"/>
<dbReference type="InterPro" id="IPR035914">
    <property type="entry name" value="Sperma_CUB_dom_sf"/>
</dbReference>
<evidence type="ECO:0000256" key="1">
    <source>
        <dbReference type="ARBA" id="ARBA00022737"/>
    </source>
</evidence>
<dbReference type="EMBL" id="VSRR010002899">
    <property type="protein sequence ID" value="MPC33768.1"/>
    <property type="molecule type" value="Genomic_DNA"/>
</dbReference>
<dbReference type="Proteomes" id="UP000324222">
    <property type="component" value="Unassembled WGS sequence"/>
</dbReference>
<evidence type="ECO:0000259" key="4">
    <source>
        <dbReference type="PROSITE" id="PS01180"/>
    </source>
</evidence>
<feature type="domain" description="CUB" evidence="4">
    <location>
        <begin position="1"/>
        <end position="94"/>
    </location>
</feature>
<comment type="caution">
    <text evidence="5">The sequence shown here is derived from an EMBL/GenBank/DDBJ whole genome shotgun (WGS) entry which is preliminary data.</text>
</comment>
<evidence type="ECO:0000256" key="2">
    <source>
        <dbReference type="ARBA" id="ARBA00023157"/>
    </source>
</evidence>
<gene>
    <name evidence="5" type="ORF">E2C01_027129</name>
</gene>
<reference evidence="5 6" key="1">
    <citation type="submission" date="2019-05" db="EMBL/GenBank/DDBJ databases">
        <title>Another draft genome of Portunus trituberculatus and its Hox gene families provides insights of decapod evolution.</title>
        <authorList>
            <person name="Jeong J.-H."/>
            <person name="Song I."/>
            <person name="Kim S."/>
            <person name="Choi T."/>
            <person name="Kim D."/>
            <person name="Ryu S."/>
            <person name="Kim W."/>
        </authorList>
    </citation>
    <scope>NUCLEOTIDE SEQUENCE [LARGE SCALE GENOMIC DNA]</scope>
    <source>
        <tissue evidence="5">Muscle</tissue>
    </source>
</reference>
<name>A0A5B7EKB2_PORTR</name>
<comment type="caution">
    <text evidence="3">Lacks conserved residue(s) required for the propagation of feature annotation.</text>
</comment>
<keyword evidence="1" id="KW-0677">Repeat</keyword>